<dbReference type="PROSITE" id="PS50181">
    <property type="entry name" value="FBOX"/>
    <property type="match status" value="1"/>
</dbReference>
<evidence type="ECO:0000313" key="2">
    <source>
        <dbReference type="EMBL" id="CAG9809098.1"/>
    </source>
</evidence>
<evidence type="ECO:0000259" key="1">
    <source>
        <dbReference type="PROSITE" id="PS50181"/>
    </source>
</evidence>
<dbReference type="SUPFAM" id="SSF81383">
    <property type="entry name" value="F-box domain"/>
    <property type="match status" value="1"/>
</dbReference>
<dbReference type="CDD" id="cd09917">
    <property type="entry name" value="F-box_SF"/>
    <property type="match status" value="1"/>
</dbReference>
<dbReference type="Gene3D" id="1.20.1280.50">
    <property type="match status" value="1"/>
</dbReference>
<dbReference type="Pfam" id="PF12937">
    <property type="entry name" value="F-box-like"/>
    <property type="match status" value="1"/>
</dbReference>
<dbReference type="InterPro" id="IPR036047">
    <property type="entry name" value="F-box-like_dom_sf"/>
</dbReference>
<name>A0A9N9WWP0_9DIPT</name>
<dbReference type="EMBL" id="OU895879">
    <property type="protein sequence ID" value="CAG9809098.1"/>
    <property type="molecule type" value="Genomic_DNA"/>
</dbReference>
<dbReference type="InterPro" id="IPR001810">
    <property type="entry name" value="F-box_dom"/>
</dbReference>
<gene>
    <name evidence="2" type="ORF">CHIRRI_LOCUS11927</name>
</gene>
<organism evidence="2 3">
    <name type="scientific">Chironomus riparius</name>
    <dbReference type="NCBI Taxonomy" id="315576"/>
    <lineage>
        <taxon>Eukaryota</taxon>
        <taxon>Metazoa</taxon>
        <taxon>Ecdysozoa</taxon>
        <taxon>Arthropoda</taxon>
        <taxon>Hexapoda</taxon>
        <taxon>Insecta</taxon>
        <taxon>Pterygota</taxon>
        <taxon>Neoptera</taxon>
        <taxon>Endopterygota</taxon>
        <taxon>Diptera</taxon>
        <taxon>Nematocera</taxon>
        <taxon>Chironomoidea</taxon>
        <taxon>Chironomidae</taxon>
        <taxon>Chironominae</taxon>
        <taxon>Chironomus</taxon>
    </lineage>
</organism>
<dbReference type="Gene3D" id="3.80.10.10">
    <property type="entry name" value="Ribonuclease Inhibitor"/>
    <property type="match status" value="1"/>
</dbReference>
<sequence>MLTDEETVSRSLPISYIENLPDECLIEIFTYLTSNELKNVTVTCRTLANVVNSSSRLMKSFFMVVTRKRKWDFGTMSVLQRKHQALVFFDYSTLEESLDDALINGLENIGANIKTLEFNDCSLNASDFVHILEMTNNLKNLKVFNSKILGSVYKFLDLKHLNSLKIIKSEVSYEIFSNVRSLQNIEIETHETNNVDLTHFQKILFCQLKLKNLTLVNLRLSNLFDTKMYSSFQLESLKLIQCHFRHKENFEIFLENQMSLTDIELSLSNMKLSLDRMRYYDSIIACLMRKYTLTSLTLNIEEYKFASFSFMEGCQARELSLRSKDTNFSSSPFLKYFPLLESLEVDIKELNDENLEIINTSTRLFTLKIINISSDCFGNVKNKNIESLYIHETLIDQCDWKKFIENNPQIIKLVIRFSFLMDFDVKFLEYITQKLNLVHIELIDRYVGFDNEIYKMICENCKGLKYIKLWNINIEKNFDELDKDFLRRKNIKFHLYNDESLNKPMIPF</sequence>
<accession>A0A9N9WWP0</accession>
<evidence type="ECO:0000313" key="3">
    <source>
        <dbReference type="Proteomes" id="UP001153620"/>
    </source>
</evidence>
<keyword evidence="3" id="KW-1185">Reference proteome</keyword>
<dbReference type="SUPFAM" id="SSF52047">
    <property type="entry name" value="RNI-like"/>
    <property type="match status" value="2"/>
</dbReference>
<feature type="domain" description="F-box" evidence="1">
    <location>
        <begin position="14"/>
        <end position="61"/>
    </location>
</feature>
<reference evidence="2" key="2">
    <citation type="submission" date="2022-10" db="EMBL/GenBank/DDBJ databases">
        <authorList>
            <consortium name="ENA_rothamsted_submissions"/>
            <consortium name="culmorum"/>
            <person name="King R."/>
        </authorList>
    </citation>
    <scope>NUCLEOTIDE SEQUENCE</scope>
</reference>
<proteinExistence type="predicted"/>
<dbReference type="AlphaFoldDB" id="A0A9N9WWP0"/>
<protein>
    <recommendedName>
        <fullName evidence="1">F-box domain-containing protein</fullName>
    </recommendedName>
</protein>
<reference evidence="2" key="1">
    <citation type="submission" date="2022-01" db="EMBL/GenBank/DDBJ databases">
        <authorList>
            <person name="King R."/>
        </authorList>
    </citation>
    <scope>NUCLEOTIDE SEQUENCE</scope>
</reference>
<dbReference type="OrthoDB" id="27842at2759"/>
<dbReference type="InterPro" id="IPR032675">
    <property type="entry name" value="LRR_dom_sf"/>
</dbReference>
<dbReference type="Proteomes" id="UP001153620">
    <property type="component" value="Chromosome 3"/>
</dbReference>